<dbReference type="RefSeq" id="WP_051524071.1">
    <property type="nucleotide sequence ID" value="NZ_LVVL01000017.1"/>
</dbReference>
<keyword evidence="1" id="KW-0812">Transmembrane</keyword>
<feature type="transmembrane region" description="Helical" evidence="1">
    <location>
        <begin position="405"/>
        <end position="425"/>
    </location>
</feature>
<accession>A0ABX2V5I0</accession>
<keyword evidence="1" id="KW-0472">Membrane</keyword>
<feature type="transmembrane region" description="Helical" evidence="1">
    <location>
        <begin position="258"/>
        <end position="281"/>
    </location>
</feature>
<sequence>MQTSLQSLLDAARRFGRTYRKDALVLTGVLVLIVLYGAPLLKPGMVVFSDMSFGLSSNRYLEEIFGAWNNRWSTTTLLNVARLIYIFPFYLLSLLFGASGPILIKSFIFGLLIVSAVSMFALTKRLHSVYVSPHFSFLSLVAFGLAALFYALNPWVITRIQHIYLLCGYSVFPLALLLFFNIFDPKFREQLNPNFSLSDRLSRRTWIDITGLSVVFAFMAAGIHYFFFSLIYMGIMVALIFAKTFWTRRKEQIIQPLIGFYVRSTIAFSLVFLLFNSYWFFMYVGSILTGSQASQHNINVSDTLMLFSRHSSWTNVFYLTSYWWPMFDLTTLPLSFWLGGGVILLLISLGAFVSYRQPILLFFSGLSIPLIVFATGTHEQVADLFVLFVTKTPLIGAMFRDPNKLVGLLMVSYSLLLASSLATVFNRPSKTLPLPIYRLLAIGTTVIALGLFFWPYRAVYMEGFYHPVKMPKEYTAVQKLIDGKWLQFPIADEMTQPSTGVATPTWNKNPHPDGETKATGDVHVYGSQANTVFHHEGTTQTVRYMMTFMQYLLDTGRSDQAGQIAQAFGLQQFAYRTEYTGMKERQAFNKKILATQHDLLATKQVGLFTLFDLIEPLDSRTVPQLILTPYGLERSVTFSTLDDYALGPQSILYATQAHQDGLSWLKQDDIIEMAEENDVLLSQVPEQYYWKPFEAIDSANSFLNWGKTFLANSDWRWYLRTQGIANPSFDLDFGDGIGLSFASAKINAPVYKLDQLKTKQVASFNSMLEDETFFKADNPDIVDLSPNPLSKENNLPVLHAEVAEGDPKYIWQVAKSGKLDALPNNAYRFDITASGRGVDRLHVKVRFYDAQERELNQTYVVAPRDSGDLDAIHLQGEYVTPKDAKTMRIDLLSFQRPERKTYWWVHDIKIFSFEDYMVPNTIEMTKETTRGRYAGYARVLLNQNGGQLDFEFNDQTFSVKTKQAAGAKLVWVPLGNLIAENSSSTLRITNTAGFNAVQNIVLIPKAEWTKVQERLDEKLAITKTLMVLEAETAFDYEGHLQSERNYPGFSFGKGVAAQNGALRRTIDVREDGTYDIQLKATRPTNPKGRLTVLLRDGKETIYRRVLTAQDFKTADIRKQAIGQETVTFDPLHRDFPYQLESLPDVYSALHQITLEDIPLTGGRYEVELVYASAVPSLVTMDDLHQFDPNEIVTDKPLTEPEAAANCATCVSITDDMFSGSEKDGTYRMEYEATCSCDWYIFASQKIKARPNHEYLLQFDAVSKNVRQRHLKVFYLDEKDRVIGTDFINEVEEDKKSRWNHYEQMIIPPKKTVRMQLHIWTRGNEKKAGSLQLKNLEFLPYDQLILVDQFVMAEQTGKPLFAKTPAEKLGITPSLMNRHITSDASLGRFTVNDSPTPLFELRDGVEPMRGNIALNGVSQLYRSTQSTADVTVVLRPVYYVGLTVLLLAFPLSGLLIWWMTGHRFVAVRQRFRAKLSSTIRRPKKTKT</sequence>
<feature type="transmembrane region" description="Helical" evidence="1">
    <location>
        <begin position="23"/>
        <end position="41"/>
    </location>
</feature>
<feature type="transmembrane region" description="Helical" evidence="1">
    <location>
        <begin position="135"/>
        <end position="157"/>
    </location>
</feature>
<feature type="transmembrane region" description="Helical" evidence="1">
    <location>
        <begin position="77"/>
        <end position="96"/>
    </location>
</feature>
<dbReference type="Gene3D" id="2.60.120.260">
    <property type="entry name" value="Galactose-binding domain-like"/>
    <property type="match status" value="1"/>
</dbReference>
<evidence type="ECO:0000313" key="3">
    <source>
        <dbReference type="Proteomes" id="UP000078447"/>
    </source>
</evidence>
<feature type="transmembrane region" description="Helical" evidence="1">
    <location>
        <begin position="334"/>
        <end position="352"/>
    </location>
</feature>
<keyword evidence="1" id="KW-1133">Transmembrane helix</keyword>
<evidence type="ECO:0000313" key="2">
    <source>
        <dbReference type="EMBL" id="OAN10401.1"/>
    </source>
</evidence>
<dbReference type="Proteomes" id="UP000078447">
    <property type="component" value="Unassembled WGS sequence"/>
</dbReference>
<protein>
    <submittedName>
        <fullName evidence="2">Uncharacterized protein</fullName>
    </submittedName>
</protein>
<feature type="transmembrane region" description="Helical" evidence="1">
    <location>
        <begin position="359"/>
        <end position="378"/>
    </location>
</feature>
<proteinExistence type="predicted"/>
<organism evidence="2 3">
    <name type="scientific">Exiguobacterium undae</name>
    <dbReference type="NCBI Taxonomy" id="169177"/>
    <lineage>
        <taxon>Bacteria</taxon>
        <taxon>Bacillati</taxon>
        <taxon>Bacillota</taxon>
        <taxon>Bacilli</taxon>
        <taxon>Bacillales</taxon>
        <taxon>Bacillales Family XII. Incertae Sedis</taxon>
        <taxon>Exiguobacterium</taxon>
    </lineage>
</organism>
<evidence type="ECO:0000256" key="1">
    <source>
        <dbReference type="SAM" id="Phobius"/>
    </source>
</evidence>
<feature type="transmembrane region" description="Helical" evidence="1">
    <location>
        <begin position="102"/>
        <end position="123"/>
    </location>
</feature>
<feature type="transmembrane region" description="Helical" evidence="1">
    <location>
        <begin position="1436"/>
        <end position="1459"/>
    </location>
</feature>
<feature type="transmembrane region" description="Helical" evidence="1">
    <location>
        <begin position="163"/>
        <end position="184"/>
    </location>
</feature>
<reference evidence="2 3" key="1">
    <citation type="submission" date="2016-03" db="EMBL/GenBank/DDBJ databases">
        <authorList>
            <person name="Cho S.-Y."/>
            <person name="Lim S."/>
            <person name="Kim H."/>
            <person name="Soh E.H."/>
            <person name="Moon J.S."/>
        </authorList>
    </citation>
    <scope>NUCLEOTIDE SEQUENCE [LARGE SCALE GENOMIC DNA]</scope>
    <source>
        <strain evidence="2 3">KCTC 3810</strain>
    </source>
</reference>
<gene>
    <name evidence="2" type="ORF">A3783_13710</name>
</gene>
<feature type="transmembrane region" description="Helical" evidence="1">
    <location>
        <begin position="229"/>
        <end position="246"/>
    </location>
</feature>
<name>A0ABX2V5I0_9BACL</name>
<dbReference type="EMBL" id="LVVL01000017">
    <property type="protein sequence ID" value="OAN10401.1"/>
    <property type="molecule type" value="Genomic_DNA"/>
</dbReference>
<comment type="caution">
    <text evidence="2">The sequence shown here is derived from an EMBL/GenBank/DDBJ whole genome shotgun (WGS) entry which is preliminary data.</text>
</comment>
<keyword evidence="3" id="KW-1185">Reference proteome</keyword>
<feature type="transmembrane region" description="Helical" evidence="1">
    <location>
        <begin position="437"/>
        <end position="456"/>
    </location>
</feature>